<feature type="transmembrane region" description="Helical" evidence="1">
    <location>
        <begin position="53"/>
        <end position="71"/>
    </location>
</feature>
<reference evidence="2 3" key="1">
    <citation type="submission" date="2012-08" db="EMBL/GenBank/DDBJ databases">
        <title>Oryza genome evolution.</title>
        <authorList>
            <person name="Wing R.A."/>
        </authorList>
    </citation>
    <scope>NUCLEOTIDE SEQUENCE</scope>
</reference>
<evidence type="ECO:0000256" key="1">
    <source>
        <dbReference type="SAM" id="Phobius"/>
    </source>
</evidence>
<feature type="transmembrane region" description="Helical" evidence="1">
    <location>
        <begin position="127"/>
        <end position="147"/>
    </location>
</feature>
<accession>A0A0D9X8L3</accession>
<keyword evidence="1" id="KW-1133">Transmembrane helix</keyword>
<evidence type="ECO:0000313" key="3">
    <source>
        <dbReference type="Proteomes" id="UP000032180"/>
    </source>
</evidence>
<sequence>MAFIWPGQPASQPVGDLRVAKSALFVAVNRFISPSYFRHCNPFFIDGSMEQRYFHLANFVTAMLGLTLVLGEMEFSAAVFRSQSFVTVAQWLVSLAKVAMVGTLQYWINALYLCLKILFTSLHNSAVLIDVILLISYCFILCLQNNVLQ</sequence>
<dbReference type="Gramene" id="LPERR08G14140.1">
    <property type="protein sequence ID" value="LPERR08G14140.1"/>
    <property type="gene ID" value="LPERR08G14140"/>
</dbReference>
<proteinExistence type="predicted"/>
<keyword evidence="1" id="KW-0472">Membrane</keyword>
<keyword evidence="3" id="KW-1185">Reference proteome</keyword>
<dbReference type="eggNOG" id="ENOG502R4N1">
    <property type="taxonomic scope" value="Eukaryota"/>
</dbReference>
<reference evidence="2" key="3">
    <citation type="submission" date="2015-04" db="UniProtKB">
        <authorList>
            <consortium name="EnsemblPlants"/>
        </authorList>
    </citation>
    <scope>IDENTIFICATION</scope>
</reference>
<dbReference type="Proteomes" id="UP000032180">
    <property type="component" value="Chromosome 8"/>
</dbReference>
<name>A0A0D9X8L3_9ORYZ</name>
<protein>
    <submittedName>
        <fullName evidence="2">Uncharacterized protein</fullName>
    </submittedName>
</protein>
<dbReference type="HOGENOM" id="CLU_151515_0_0_1"/>
<keyword evidence="1" id="KW-0812">Transmembrane</keyword>
<reference evidence="3" key="2">
    <citation type="submission" date="2013-12" db="EMBL/GenBank/DDBJ databases">
        <authorList>
            <person name="Yu Y."/>
            <person name="Lee S."/>
            <person name="de Baynast K."/>
            <person name="Wissotski M."/>
            <person name="Liu L."/>
            <person name="Talag J."/>
            <person name="Goicoechea J."/>
            <person name="Angelova A."/>
            <person name="Jetty R."/>
            <person name="Kudrna D."/>
            <person name="Golser W."/>
            <person name="Rivera L."/>
            <person name="Zhang J."/>
            <person name="Wing R."/>
        </authorList>
    </citation>
    <scope>NUCLEOTIDE SEQUENCE</scope>
</reference>
<organism evidence="2 3">
    <name type="scientific">Leersia perrieri</name>
    <dbReference type="NCBI Taxonomy" id="77586"/>
    <lineage>
        <taxon>Eukaryota</taxon>
        <taxon>Viridiplantae</taxon>
        <taxon>Streptophyta</taxon>
        <taxon>Embryophyta</taxon>
        <taxon>Tracheophyta</taxon>
        <taxon>Spermatophyta</taxon>
        <taxon>Magnoliopsida</taxon>
        <taxon>Liliopsida</taxon>
        <taxon>Poales</taxon>
        <taxon>Poaceae</taxon>
        <taxon>BOP clade</taxon>
        <taxon>Oryzoideae</taxon>
        <taxon>Oryzeae</taxon>
        <taxon>Oryzinae</taxon>
        <taxon>Leersia</taxon>
    </lineage>
</organism>
<feature type="transmembrane region" description="Helical" evidence="1">
    <location>
        <begin position="91"/>
        <end position="115"/>
    </location>
</feature>
<evidence type="ECO:0000313" key="2">
    <source>
        <dbReference type="EnsemblPlants" id="LPERR08G14140.1"/>
    </source>
</evidence>
<dbReference type="EnsemblPlants" id="LPERR08G14140.1">
    <property type="protein sequence ID" value="LPERR08G14140.1"/>
    <property type="gene ID" value="LPERR08G14140"/>
</dbReference>
<dbReference type="AlphaFoldDB" id="A0A0D9X8L3"/>